<dbReference type="AlphaFoldDB" id="A0AAV4S2X4"/>
<proteinExistence type="predicted"/>
<reference evidence="1 2" key="1">
    <citation type="submission" date="2021-06" db="EMBL/GenBank/DDBJ databases">
        <title>Caerostris extrusa draft genome.</title>
        <authorList>
            <person name="Kono N."/>
            <person name="Arakawa K."/>
        </authorList>
    </citation>
    <scope>NUCLEOTIDE SEQUENCE [LARGE SCALE GENOMIC DNA]</scope>
</reference>
<dbReference type="Proteomes" id="UP001054945">
    <property type="component" value="Unassembled WGS sequence"/>
</dbReference>
<organism evidence="1 2">
    <name type="scientific">Caerostris extrusa</name>
    <name type="common">Bark spider</name>
    <name type="synonym">Caerostris bankana</name>
    <dbReference type="NCBI Taxonomy" id="172846"/>
    <lineage>
        <taxon>Eukaryota</taxon>
        <taxon>Metazoa</taxon>
        <taxon>Ecdysozoa</taxon>
        <taxon>Arthropoda</taxon>
        <taxon>Chelicerata</taxon>
        <taxon>Arachnida</taxon>
        <taxon>Araneae</taxon>
        <taxon>Araneomorphae</taxon>
        <taxon>Entelegynae</taxon>
        <taxon>Araneoidea</taxon>
        <taxon>Araneidae</taxon>
        <taxon>Caerostris</taxon>
    </lineage>
</organism>
<name>A0AAV4S2X4_CAEEX</name>
<dbReference type="EMBL" id="BPLR01008946">
    <property type="protein sequence ID" value="GIY28455.1"/>
    <property type="molecule type" value="Genomic_DNA"/>
</dbReference>
<protein>
    <submittedName>
        <fullName evidence="1">Uncharacterized protein</fullName>
    </submittedName>
</protein>
<sequence>MQSENSATFYNSQGRLSRCNQAKCRISVKLVETWINCCKANLENSYYLGHDEKMEIRLRSFNMCSKEFIRLPCVFLFANVFRCYRRCRKTIGELATRAYIDNLFQMRGVRKERLH</sequence>
<accession>A0AAV4S2X4</accession>
<comment type="caution">
    <text evidence="1">The sequence shown here is derived from an EMBL/GenBank/DDBJ whole genome shotgun (WGS) entry which is preliminary data.</text>
</comment>
<keyword evidence="2" id="KW-1185">Reference proteome</keyword>
<evidence type="ECO:0000313" key="2">
    <source>
        <dbReference type="Proteomes" id="UP001054945"/>
    </source>
</evidence>
<evidence type="ECO:0000313" key="1">
    <source>
        <dbReference type="EMBL" id="GIY28455.1"/>
    </source>
</evidence>
<gene>
    <name evidence="1" type="ORF">CEXT_796451</name>
</gene>